<keyword evidence="8 11" id="KW-1133">Transmembrane helix</keyword>
<evidence type="ECO:0000256" key="7">
    <source>
        <dbReference type="ARBA" id="ARBA00022825"/>
    </source>
</evidence>
<dbReference type="InterPro" id="IPR015500">
    <property type="entry name" value="Peptidase_S8_subtilisin-rel"/>
</dbReference>
<feature type="active site" description="Charge relay system" evidence="10">
    <location>
        <position position="136"/>
    </location>
</feature>
<dbReference type="RefSeq" id="WP_307869406.1">
    <property type="nucleotide sequence ID" value="NZ_JAGGMR010000001.1"/>
</dbReference>
<keyword evidence="3" id="KW-1003">Cell membrane</keyword>
<keyword evidence="4 10" id="KW-0645">Protease</keyword>
<evidence type="ECO:0000256" key="5">
    <source>
        <dbReference type="ARBA" id="ARBA00022692"/>
    </source>
</evidence>
<accession>A0ABS4Q721</accession>
<keyword evidence="7 10" id="KW-0720">Serine protease</keyword>
<evidence type="ECO:0000256" key="2">
    <source>
        <dbReference type="ARBA" id="ARBA00011073"/>
    </source>
</evidence>
<protein>
    <submittedName>
        <fullName evidence="14">Membrane-anchored mycosin MYCP</fullName>
        <ecNumber evidence="14">3.4.21.-</ecNumber>
    </submittedName>
</protein>
<evidence type="ECO:0000256" key="1">
    <source>
        <dbReference type="ARBA" id="ARBA00004162"/>
    </source>
</evidence>
<dbReference type="PANTHER" id="PTHR43806">
    <property type="entry name" value="PEPTIDASE S8"/>
    <property type="match status" value="1"/>
</dbReference>
<evidence type="ECO:0000256" key="12">
    <source>
        <dbReference type="SAM" id="SignalP"/>
    </source>
</evidence>
<dbReference type="InterPro" id="IPR023834">
    <property type="entry name" value="T7SS_pept_S8A_mycosin"/>
</dbReference>
<evidence type="ECO:0000313" key="15">
    <source>
        <dbReference type="Proteomes" id="UP001519325"/>
    </source>
</evidence>
<dbReference type="InterPro" id="IPR036852">
    <property type="entry name" value="Peptidase_S8/S53_dom_sf"/>
</dbReference>
<dbReference type="EC" id="3.4.21.-" evidence="14"/>
<comment type="similarity">
    <text evidence="2 10">Belongs to the peptidase S8 family.</text>
</comment>
<keyword evidence="15" id="KW-1185">Reference proteome</keyword>
<dbReference type="PROSITE" id="PS00137">
    <property type="entry name" value="SUBTILASE_HIS"/>
    <property type="match status" value="1"/>
</dbReference>
<dbReference type="Pfam" id="PF00082">
    <property type="entry name" value="Peptidase_S8"/>
    <property type="match status" value="1"/>
</dbReference>
<feature type="active site" description="Charge relay system" evidence="10">
    <location>
        <position position="105"/>
    </location>
</feature>
<keyword evidence="12" id="KW-0732">Signal</keyword>
<dbReference type="InterPro" id="IPR022398">
    <property type="entry name" value="Peptidase_S8_His-AS"/>
</dbReference>
<dbReference type="GO" id="GO:0016787">
    <property type="term" value="F:hydrolase activity"/>
    <property type="evidence" value="ECO:0007669"/>
    <property type="project" value="UniProtKB-KW"/>
</dbReference>
<evidence type="ECO:0000313" key="14">
    <source>
        <dbReference type="EMBL" id="MBP2187393.1"/>
    </source>
</evidence>
<comment type="caution">
    <text evidence="14">The sequence shown here is derived from an EMBL/GenBank/DDBJ whole genome shotgun (WGS) entry which is preliminary data.</text>
</comment>
<evidence type="ECO:0000256" key="8">
    <source>
        <dbReference type="ARBA" id="ARBA00022989"/>
    </source>
</evidence>
<feature type="domain" description="Peptidase S8/S53" evidence="13">
    <location>
        <begin position="96"/>
        <end position="391"/>
    </location>
</feature>
<name>A0ABS4Q721_9NOCA</name>
<feature type="signal peptide" evidence="12">
    <location>
        <begin position="1"/>
        <end position="32"/>
    </location>
</feature>
<dbReference type="InterPro" id="IPR000209">
    <property type="entry name" value="Peptidase_S8/S53_dom"/>
</dbReference>
<feature type="active site" description="Charge relay system" evidence="10">
    <location>
        <position position="344"/>
    </location>
</feature>
<keyword evidence="6 10" id="KW-0378">Hydrolase</keyword>
<comment type="subcellular location">
    <subcellularLocation>
        <location evidence="1">Cell membrane</location>
        <topology evidence="1">Single-pass membrane protein</topology>
    </subcellularLocation>
</comment>
<evidence type="ECO:0000256" key="3">
    <source>
        <dbReference type="ARBA" id="ARBA00022475"/>
    </source>
</evidence>
<evidence type="ECO:0000256" key="4">
    <source>
        <dbReference type="ARBA" id="ARBA00022670"/>
    </source>
</evidence>
<proteinExistence type="inferred from homology"/>
<feature type="transmembrane region" description="Helical" evidence="11">
    <location>
        <begin position="433"/>
        <end position="452"/>
    </location>
</feature>
<dbReference type="PRINTS" id="PR00723">
    <property type="entry name" value="SUBTILISIN"/>
</dbReference>
<gene>
    <name evidence="14" type="ORF">BJ987_000294</name>
</gene>
<dbReference type="NCBIfam" id="TIGR03921">
    <property type="entry name" value="T7SS_mycosin"/>
    <property type="match status" value="1"/>
</dbReference>
<evidence type="ECO:0000256" key="9">
    <source>
        <dbReference type="ARBA" id="ARBA00023136"/>
    </source>
</evidence>
<evidence type="ECO:0000256" key="10">
    <source>
        <dbReference type="PROSITE-ProRule" id="PRU01240"/>
    </source>
</evidence>
<evidence type="ECO:0000256" key="11">
    <source>
        <dbReference type="SAM" id="Phobius"/>
    </source>
</evidence>
<dbReference type="PROSITE" id="PS51892">
    <property type="entry name" value="SUBTILASE"/>
    <property type="match status" value="1"/>
</dbReference>
<dbReference type="Proteomes" id="UP001519325">
    <property type="component" value="Unassembled WGS sequence"/>
</dbReference>
<dbReference type="Gene3D" id="3.40.50.200">
    <property type="entry name" value="Peptidase S8/S53 domain"/>
    <property type="match status" value="1"/>
</dbReference>
<evidence type="ECO:0000259" key="13">
    <source>
        <dbReference type="Pfam" id="PF00082"/>
    </source>
</evidence>
<feature type="chain" id="PRO_5046385831" evidence="12">
    <location>
        <begin position="33"/>
        <end position="476"/>
    </location>
</feature>
<keyword evidence="5 11" id="KW-0812">Transmembrane</keyword>
<dbReference type="PROSITE" id="PS00136">
    <property type="entry name" value="SUBTILASE_ASP"/>
    <property type="match status" value="1"/>
</dbReference>
<sequence>MVFAMISRRIWRAAAVAAVLALSAGSPAPALAIAPPRVDDGALAGVLGLAAAGRPPDETEQHKICAEPALRGSAPQEPPLAQRVLGLEEAWQFSRGAGQKVAVIDTGVNRHWRLPALQAGGDFVSDTDGTVDCDGHGTFVAGLIAARPSLEDGFAGVAPEAEILAIRQLSSAYEAKDRNRREEPGVITREGYGTVNTLAAGVVRAVDMGATVINISEVACIPSGGNSADGALGAAVKYAYDRNVVVVAAAGNTMQGTACEKQNDRAGWAAVGTIVTPAWFTPYVLSVASMEPDGTVSPFSLHGPWVGVAAPGREIVSLDSKPGGAGLVNATQTNEGYSTIDGTSFSSAYVSGLAALVRSRFPELTAAQVIDRIKLTAQAPDNGRNDKIGHGLVDPLAALTAQLPAKPVQVGSDLPRKIAGPSPPPYVDPAPRLVATIGSITLLALLGLGYAASIPFRRGRAVNVDPGAEPETREGL</sequence>
<dbReference type="SUPFAM" id="SSF52743">
    <property type="entry name" value="Subtilisin-like"/>
    <property type="match status" value="1"/>
</dbReference>
<organism evidence="14 15">
    <name type="scientific">Nocardia goodfellowii</name>
    <dbReference type="NCBI Taxonomy" id="882446"/>
    <lineage>
        <taxon>Bacteria</taxon>
        <taxon>Bacillati</taxon>
        <taxon>Actinomycetota</taxon>
        <taxon>Actinomycetes</taxon>
        <taxon>Mycobacteriales</taxon>
        <taxon>Nocardiaceae</taxon>
        <taxon>Nocardia</taxon>
    </lineage>
</organism>
<dbReference type="EMBL" id="JAGGMR010000001">
    <property type="protein sequence ID" value="MBP2187393.1"/>
    <property type="molecule type" value="Genomic_DNA"/>
</dbReference>
<dbReference type="PANTHER" id="PTHR43806:SF11">
    <property type="entry name" value="CEREVISIN-RELATED"/>
    <property type="match status" value="1"/>
</dbReference>
<reference evidence="14 15" key="1">
    <citation type="submission" date="2021-03" db="EMBL/GenBank/DDBJ databases">
        <title>Sequencing the genomes of 1000 actinobacteria strains.</title>
        <authorList>
            <person name="Klenk H.-P."/>
        </authorList>
    </citation>
    <scope>NUCLEOTIDE SEQUENCE [LARGE SCALE GENOMIC DNA]</scope>
    <source>
        <strain evidence="14 15">DSM 45516</strain>
    </source>
</reference>
<dbReference type="InterPro" id="IPR023827">
    <property type="entry name" value="Peptidase_S8_Asp-AS"/>
</dbReference>
<evidence type="ECO:0000256" key="6">
    <source>
        <dbReference type="ARBA" id="ARBA00022801"/>
    </source>
</evidence>
<keyword evidence="9 11" id="KW-0472">Membrane</keyword>
<dbReference type="InterPro" id="IPR050131">
    <property type="entry name" value="Peptidase_S8_subtilisin-like"/>
</dbReference>